<keyword evidence="2" id="KW-0645">Protease</keyword>
<gene>
    <name evidence="2" type="ORF">DD924_19605</name>
</gene>
<dbReference type="GO" id="GO:0008233">
    <property type="term" value="F:peptidase activity"/>
    <property type="evidence" value="ECO:0007669"/>
    <property type="project" value="UniProtKB-KW"/>
</dbReference>
<dbReference type="GO" id="GO:0006508">
    <property type="term" value="P:proteolysis"/>
    <property type="evidence" value="ECO:0007669"/>
    <property type="project" value="UniProtKB-KW"/>
</dbReference>
<accession>A0A317Z2K1</accession>
<comment type="caution">
    <text evidence="2">The sequence shown here is derived from an EMBL/GenBank/DDBJ whole genome shotgun (WGS) entry which is preliminary data.</text>
</comment>
<protein>
    <submittedName>
        <fullName evidence="2">Serine protease</fullName>
    </submittedName>
</protein>
<feature type="chain" id="PRO_5016299867" evidence="1">
    <location>
        <begin position="29"/>
        <end position="63"/>
    </location>
</feature>
<evidence type="ECO:0000313" key="2">
    <source>
        <dbReference type="EMBL" id="PWZ93525.1"/>
    </source>
</evidence>
<feature type="non-terminal residue" evidence="2">
    <location>
        <position position="63"/>
    </location>
</feature>
<dbReference type="Proteomes" id="UP000246351">
    <property type="component" value="Unassembled WGS sequence"/>
</dbReference>
<evidence type="ECO:0000256" key="1">
    <source>
        <dbReference type="SAM" id="SignalP"/>
    </source>
</evidence>
<proteinExistence type="predicted"/>
<name>A0A317Z2K1_STAPS</name>
<organism evidence="2 3">
    <name type="scientific">Staphylococcus pseudintermedius</name>
    <dbReference type="NCBI Taxonomy" id="283734"/>
    <lineage>
        <taxon>Bacteria</taxon>
        <taxon>Bacillati</taxon>
        <taxon>Bacillota</taxon>
        <taxon>Bacilli</taxon>
        <taxon>Bacillales</taxon>
        <taxon>Staphylococcaceae</taxon>
        <taxon>Staphylococcus</taxon>
        <taxon>Staphylococcus intermedius group</taxon>
    </lineage>
</organism>
<dbReference type="AlphaFoldDB" id="A0A317Z2K1"/>
<keyword evidence="2" id="KW-0378">Hydrolase</keyword>
<feature type="signal peptide" evidence="1">
    <location>
        <begin position="1"/>
        <end position="28"/>
    </location>
</feature>
<keyword evidence="1" id="KW-0732">Signal</keyword>
<evidence type="ECO:0000313" key="3">
    <source>
        <dbReference type="Proteomes" id="UP000246351"/>
    </source>
</evidence>
<sequence>MKVKFSFVLLSSVLMLFSLINYKSVALAEEAYVASDGIVENQEYPETSSINSEVLPIEATEEP</sequence>
<reference evidence="2 3" key="1">
    <citation type="journal article" date="2018" name="Vet. Microbiol.">
        <title>Clonal diversity and geographic distribution of methicillin-resistant Staphylococcus pseudintermedius from Australian animals: Discovery of novel sequence types.</title>
        <authorList>
            <person name="Worthing K.A."/>
            <person name="Abraham S."/>
            <person name="Coombs G.W."/>
            <person name="Pang S."/>
            <person name="Saputra S."/>
            <person name="Jordan D."/>
            <person name="Trott D.J."/>
            <person name="Norris J.M."/>
        </authorList>
    </citation>
    <scope>NUCLEOTIDE SEQUENCE [LARGE SCALE GENOMIC DNA]</scope>
    <source>
        <strain evidence="2 3">ST71 3</strain>
    </source>
</reference>
<dbReference type="EMBL" id="QEIV01002460">
    <property type="protein sequence ID" value="PWZ93525.1"/>
    <property type="molecule type" value="Genomic_DNA"/>
</dbReference>